<comment type="caution">
    <text evidence="3">The sequence shown here is derived from an EMBL/GenBank/DDBJ whole genome shotgun (WGS) entry which is preliminary data.</text>
</comment>
<gene>
    <name evidence="3" type="ORF">Y919_05860</name>
</gene>
<dbReference type="AlphaFoldDB" id="A0A096DMJ3"/>
<dbReference type="Pfam" id="PF13424">
    <property type="entry name" value="TPR_12"/>
    <property type="match status" value="1"/>
</dbReference>
<sequence length="435" mass="51483">MYILEDTILPTNEKIRAIRKFLKINQKELAGDNIDRSLISYIENGKVKLSNETAKILANNLSRILKEKNLNYQVDADYLLADEKKQASYRLNTIIEILKNMMKDSTDEFLTKFYIAEELLRKWDIPSKKAVIYDLVGDYFFNKLNYYRSEFYYMMALGNYFRLNDYRNLVNVCTKIVRCLIKRGEYEEAISLNDYAMSIIEDFKILDSDFKERILFNNSLALFKIELYEESLNCLDKLISEFDISEESKQMDILLLKANIYNLIGKLEESLEIYKQLLELAKQSSNLERMAIAYNNIGAIYHRLNNIEQSIKFLKKSLRIRRNIKSERLVFTIKSIINILFDTGEYNKSKIYLFELLSIAKKEEDISLLIETYCRLMDVFLVDLVDIEDEKFIDEMIKFVRENREAEGIGELIAKLCKYFVNKDIYKIRDLFDRG</sequence>
<keyword evidence="1" id="KW-0802">TPR repeat</keyword>
<dbReference type="SMART" id="SM00028">
    <property type="entry name" value="TPR"/>
    <property type="match status" value="5"/>
</dbReference>
<feature type="repeat" description="TPR" evidence="1">
    <location>
        <begin position="291"/>
        <end position="324"/>
    </location>
</feature>
<accession>A0A096DMJ3</accession>
<dbReference type="EMBL" id="AZTB01000023">
    <property type="protein sequence ID" value="KGG80506.1"/>
    <property type="molecule type" value="Genomic_DNA"/>
</dbReference>
<dbReference type="InterPro" id="IPR019734">
    <property type="entry name" value="TPR_rpt"/>
</dbReference>
<reference evidence="3 4" key="1">
    <citation type="submission" date="2013-12" db="EMBL/GenBank/DDBJ databases">
        <title>Draft genome sequence of Caloranaerobacter sp. H53214.</title>
        <authorList>
            <person name="Jiang L.J."/>
            <person name="Shao Z.Z."/>
            <person name="Long M.N."/>
        </authorList>
    </citation>
    <scope>NUCLEOTIDE SEQUENCE [LARGE SCALE GENOMIC DNA]</scope>
    <source>
        <strain evidence="3 4">H53214</strain>
    </source>
</reference>
<dbReference type="PROSITE" id="PS50943">
    <property type="entry name" value="HTH_CROC1"/>
    <property type="match status" value="1"/>
</dbReference>
<dbReference type="InterPro" id="IPR010982">
    <property type="entry name" value="Lambda_DNA-bd_dom_sf"/>
</dbReference>
<dbReference type="CDD" id="cd00093">
    <property type="entry name" value="HTH_XRE"/>
    <property type="match status" value="1"/>
</dbReference>
<name>A0A096DMJ3_9FIRM</name>
<dbReference type="SMART" id="SM00530">
    <property type="entry name" value="HTH_XRE"/>
    <property type="match status" value="1"/>
</dbReference>
<dbReference type="InterPro" id="IPR001387">
    <property type="entry name" value="Cro/C1-type_HTH"/>
</dbReference>
<evidence type="ECO:0000313" key="3">
    <source>
        <dbReference type="EMBL" id="KGG80506.1"/>
    </source>
</evidence>
<dbReference type="SUPFAM" id="SSF48452">
    <property type="entry name" value="TPR-like"/>
    <property type="match status" value="1"/>
</dbReference>
<dbReference type="Gene3D" id="1.10.260.40">
    <property type="entry name" value="lambda repressor-like DNA-binding domains"/>
    <property type="match status" value="1"/>
</dbReference>
<dbReference type="PANTHER" id="PTHR10098:SF108">
    <property type="entry name" value="TETRATRICOPEPTIDE REPEAT PROTEIN 28"/>
    <property type="match status" value="1"/>
</dbReference>
<dbReference type="InterPro" id="IPR011990">
    <property type="entry name" value="TPR-like_helical_dom_sf"/>
</dbReference>
<evidence type="ECO:0000259" key="2">
    <source>
        <dbReference type="PROSITE" id="PS50943"/>
    </source>
</evidence>
<feature type="domain" description="HTH cro/C1-type" evidence="2">
    <location>
        <begin position="15"/>
        <end position="68"/>
    </location>
</feature>
<dbReference type="GO" id="GO:0003677">
    <property type="term" value="F:DNA binding"/>
    <property type="evidence" value="ECO:0007669"/>
    <property type="project" value="InterPro"/>
</dbReference>
<evidence type="ECO:0000256" key="1">
    <source>
        <dbReference type="PROSITE-ProRule" id="PRU00339"/>
    </source>
</evidence>
<dbReference type="Proteomes" id="UP000029622">
    <property type="component" value="Unassembled WGS sequence"/>
</dbReference>
<dbReference type="Gene3D" id="1.25.40.10">
    <property type="entry name" value="Tetratricopeptide repeat domain"/>
    <property type="match status" value="1"/>
</dbReference>
<dbReference type="PROSITE" id="PS50005">
    <property type="entry name" value="TPR"/>
    <property type="match status" value="1"/>
</dbReference>
<dbReference type="STRING" id="1156417.Y919_05860"/>
<organism evidence="3 4">
    <name type="scientific">Caloranaerobacter azorensis H53214</name>
    <dbReference type="NCBI Taxonomy" id="1156417"/>
    <lineage>
        <taxon>Bacteria</taxon>
        <taxon>Bacillati</taxon>
        <taxon>Bacillota</taxon>
        <taxon>Tissierellia</taxon>
        <taxon>Tissierellales</taxon>
        <taxon>Thermohalobacteraceae</taxon>
        <taxon>Caloranaerobacter</taxon>
    </lineage>
</organism>
<dbReference type="PANTHER" id="PTHR10098">
    <property type="entry name" value="RAPSYN-RELATED"/>
    <property type="match status" value="1"/>
</dbReference>
<evidence type="ECO:0000313" key="4">
    <source>
        <dbReference type="Proteomes" id="UP000029622"/>
    </source>
</evidence>
<protein>
    <recommendedName>
        <fullName evidence="2">HTH cro/C1-type domain-containing protein</fullName>
    </recommendedName>
</protein>
<dbReference type="SUPFAM" id="SSF47413">
    <property type="entry name" value="lambda repressor-like DNA-binding domains"/>
    <property type="match status" value="1"/>
</dbReference>
<proteinExistence type="predicted"/>